<reference evidence="11 12" key="1">
    <citation type="submission" date="2017-01" db="EMBL/GenBank/DDBJ databases">
        <authorList>
            <person name="Mah S.A."/>
            <person name="Swanson W.J."/>
            <person name="Moy G.W."/>
            <person name="Vacquier V.D."/>
        </authorList>
    </citation>
    <scope>NUCLEOTIDE SEQUENCE [LARGE SCALE GENOMIC DNA]</scope>
    <source>
        <strain evidence="11 12">DCY110</strain>
    </source>
</reference>
<dbReference type="GO" id="GO:0015740">
    <property type="term" value="P:C4-dicarboxylate transport"/>
    <property type="evidence" value="ECO:0007669"/>
    <property type="project" value="TreeGrafter"/>
</dbReference>
<comment type="subcellular location">
    <subcellularLocation>
        <location evidence="1 9">Cell inner membrane</location>
        <topology evidence="1 9">Multi-pass membrane protein</topology>
    </subcellularLocation>
</comment>
<proteinExistence type="inferred from homology"/>
<keyword evidence="6 9" id="KW-1133">Transmembrane helix</keyword>
<evidence type="ECO:0000259" key="10">
    <source>
        <dbReference type="Pfam" id="PF04290"/>
    </source>
</evidence>
<feature type="transmembrane region" description="Helical" evidence="9">
    <location>
        <begin position="63"/>
        <end position="84"/>
    </location>
</feature>
<dbReference type="PANTHER" id="PTHR35011:SF11">
    <property type="entry name" value="TRAP TRANSPORTER SMALL PERMEASE PROTEIN"/>
    <property type="match status" value="1"/>
</dbReference>
<evidence type="ECO:0000313" key="12">
    <source>
        <dbReference type="Proteomes" id="UP000186609"/>
    </source>
</evidence>
<comment type="function">
    <text evidence="9">Part of the tripartite ATP-independent periplasmic (TRAP) transport system.</text>
</comment>
<evidence type="ECO:0000256" key="2">
    <source>
        <dbReference type="ARBA" id="ARBA00022448"/>
    </source>
</evidence>
<evidence type="ECO:0000256" key="3">
    <source>
        <dbReference type="ARBA" id="ARBA00022475"/>
    </source>
</evidence>
<keyword evidence="7 9" id="KW-0472">Membrane</keyword>
<dbReference type="EMBL" id="CP019236">
    <property type="protein sequence ID" value="APW40638.1"/>
    <property type="molecule type" value="Genomic_DNA"/>
</dbReference>
<keyword evidence="4 9" id="KW-0997">Cell inner membrane</keyword>
<feature type="transmembrane region" description="Helical" evidence="9">
    <location>
        <begin position="149"/>
        <end position="171"/>
    </location>
</feature>
<feature type="transmembrane region" description="Helical" evidence="9">
    <location>
        <begin position="33"/>
        <end position="57"/>
    </location>
</feature>
<dbReference type="Proteomes" id="UP000186609">
    <property type="component" value="Chromosome"/>
</dbReference>
<organism evidence="11 12">
    <name type="scientific">Rhodoferax koreensis</name>
    <dbReference type="NCBI Taxonomy" id="1842727"/>
    <lineage>
        <taxon>Bacteria</taxon>
        <taxon>Pseudomonadati</taxon>
        <taxon>Pseudomonadota</taxon>
        <taxon>Betaproteobacteria</taxon>
        <taxon>Burkholderiales</taxon>
        <taxon>Comamonadaceae</taxon>
        <taxon>Rhodoferax</taxon>
    </lineage>
</organism>
<dbReference type="Pfam" id="PF04290">
    <property type="entry name" value="DctQ"/>
    <property type="match status" value="1"/>
</dbReference>
<comment type="similarity">
    <text evidence="8 9">Belongs to the TRAP transporter small permease family.</text>
</comment>
<keyword evidence="2 9" id="KW-0813">Transport</keyword>
<dbReference type="GO" id="GO:0005886">
    <property type="term" value="C:plasma membrane"/>
    <property type="evidence" value="ECO:0007669"/>
    <property type="project" value="UniProtKB-SubCell"/>
</dbReference>
<keyword evidence="3" id="KW-1003">Cell membrane</keyword>
<comment type="subunit">
    <text evidence="9">The complex comprises the extracytoplasmic solute receptor protein and the two transmembrane proteins.</text>
</comment>
<dbReference type="InterPro" id="IPR055348">
    <property type="entry name" value="DctQ"/>
</dbReference>
<evidence type="ECO:0000256" key="6">
    <source>
        <dbReference type="ARBA" id="ARBA00022989"/>
    </source>
</evidence>
<evidence type="ECO:0000256" key="1">
    <source>
        <dbReference type="ARBA" id="ARBA00004429"/>
    </source>
</evidence>
<protein>
    <recommendedName>
        <fullName evidence="9">TRAP transporter small permease protein</fullName>
    </recommendedName>
</protein>
<feature type="domain" description="Tripartite ATP-independent periplasmic transporters DctQ component" evidence="10">
    <location>
        <begin position="43"/>
        <end position="172"/>
    </location>
</feature>
<keyword evidence="12" id="KW-1185">Reference proteome</keyword>
<feature type="transmembrane region" description="Helical" evidence="9">
    <location>
        <begin position="105"/>
        <end position="129"/>
    </location>
</feature>
<evidence type="ECO:0000256" key="9">
    <source>
        <dbReference type="RuleBase" id="RU369079"/>
    </source>
</evidence>
<dbReference type="PANTHER" id="PTHR35011">
    <property type="entry name" value="2,3-DIKETO-L-GULONATE TRAP TRANSPORTER SMALL PERMEASE PROTEIN YIAM"/>
    <property type="match status" value="1"/>
</dbReference>
<evidence type="ECO:0000256" key="7">
    <source>
        <dbReference type="ARBA" id="ARBA00023136"/>
    </source>
</evidence>
<evidence type="ECO:0000313" key="11">
    <source>
        <dbReference type="EMBL" id="APW40638.1"/>
    </source>
</evidence>
<gene>
    <name evidence="11" type="ORF">RD110_11830</name>
</gene>
<keyword evidence="5 9" id="KW-0812">Transmembrane</keyword>
<dbReference type="KEGG" id="rhy:RD110_11830"/>
<evidence type="ECO:0000256" key="4">
    <source>
        <dbReference type="ARBA" id="ARBA00022519"/>
    </source>
</evidence>
<dbReference type="AlphaFoldDB" id="A0A1P8K3R3"/>
<dbReference type="STRING" id="1842727.RD110_11830"/>
<dbReference type="InterPro" id="IPR007387">
    <property type="entry name" value="TRAP_DctQ"/>
</dbReference>
<sequence>MSPVAPGVDPEHERPPARHFYSRLCGLLSKTSLVLAIFGLLGIIVSVQVQVIGRYVFNDTPTWAEALALQLVLYVTALGVAVGVRDAGHIGLESLVSLLPEAMRLKLEILIHLLVALFGGIMVQSGILWTRLKWDELDPMLHLPVGIDYLSLVIAGVLIVLFSIEHILALVRGEDVVPSWY</sequence>
<accession>A0A1P8K3R3</accession>
<name>A0A1P8K3R3_9BURK</name>
<evidence type="ECO:0000256" key="8">
    <source>
        <dbReference type="ARBA" id="ARBA00038436"/>
    </source>
</evidence>
<evidence type="ECO:0000256" key="5">
    <source>
        <dbReference type="ARBA" id="ARBA00022692"/>
    </source>
</evidence>
<dbReference type="GO" id="GO:0022857">
    <property type="term" value="F:transmembrane transporter activity"/>
    <property type="evidence" value="ECO:0007669"/>
    <property type="project" value="UniProtKB-UniRule"/>
</dbReference>